<dbReference type="RefSeq" id="WP_253800471.1">
    <property type="nucleotide sequence ID" value="NZ_BAAAUB010000016.1"/>
</dbReference>
<reference evidence="1 2" key="1">
    <citation type="submission" date="2022-06" db="EMBL/GenBank/DDBJ databases">
        <title>Sequencing the genomes of 1000 actinobacteria strains.</title>
        <authorList>
            <person name="Klenk H.-P."/>
        </authorList>
    </citation>
    <scope>NUCLEOTIDE SEQUENCE [LARGE SCALE GENOMIC DNA]</scope>
    <source>
        <strain evidence="1 2">DSM 41656</strain>
    </source>
</reference>
<dbReference type="Proteomes" id="UP001206483">
    <property type="component" value="Unassembled WGS sequence"/>
</dbReference>
<protein>
    <submittedName>
        <fullName evidence="1">Ribosomal protein S27E</fullName>
    </submittedName>
</protein>
<proteinExistence type="predicted"/>
<sequence length="142" mass="14869">MISAGVDYRTPCPFCDAQADCHAGQSLYRASIEWSFEYDCAACGCALADCGGGRADTPEDLRQRLLAAQPPLRLDLPVPADVAVMRVLRAEYGFDLARARTALAEVKDGTFPATGPELALLAVRLGELGVTAQVTGPSGGPA</sequence>
<gene>
    <name evidence="1" type="ORF">FHR36_005085</name>
</gene>
<keyword evidence="2" id="KW-1185">Reference proteome</keyword>
<keyword evidence="1" id="KW-0689">Ribosomal protein</keyword>
<keyword evidence="1" id="KW-0687">Ribonucleoprotein</keyword>
<dbReference type="EMBL" id="JAMZDX010000004">
    <property type="protein sequence ID" value="MCP2311922.1"/>
    <property type="molecule type" value="Genomic_DNA"/>
</dbReference>
<comment type="caution">
    <text evidence="1">The sequence shown here is derived from an EMBL/GenBank/DDBJ whole genome shotgun (WGS) entry which is preliminary data.</text>
</comment>
<evidence type="ECO:0000313" key="1">
    <source>
        <dbReference type="EMBL" id="MCP2311922.1"/>
    </source>
</evidence>
<organism evidence="1 2">
    <name type="scientific">Kitasatospora paracochleata</name>
    <dbReference type="NCBI Taxonomy" id="58354"/>
    <lineage>
        <taxon>Bacteria</taxon>
        <taxon>Bacillati</taxon>
        <taxon>Actinomycetota</taxon>
        <taxon>Actinomycetes</taxon>
        <taxon>Kitasatosporales</taxon>
        <taxon>Streptomycetaceae</taxon>
        <taxon>Kitasatospora</taxon>
    </lineage>
</organism>
<evidence type="ECO:0000313" key="2">
    <source>
        <dbReference type="Proteomes" id="UP001206483"/>
    </source>
</evidence>
<dbReference type="GO" id="GO:0005840">
    <property type="term" value="C:ribosome"/>
    <property type="evidence" value="ECO:0007669"/>
    <property type="project" value="UniProtKB-KW"/>
</dbReference>
<name>A0ABT1J3C1_9ACTN</name>
<accession>A0ABT1J3C1</accession>